<accession>D7CPA5</accession>
<dbReference type="KEGG" id="slp:Slip_1785"/>
<dbReference type="SMART" id="SM00116">
    <property type="entry name" value="CBS"/>
    <property type="match status" value="2"/>
</dbReference>
<dbReference type="InterPro" id="IPR000644">
    <property type="entry name" value="CBS_dom"/>
</dbReference>
<dbReference type="AlphaFoldDB" id="D7CPA5"/>
<dbReference type="EMBL" id="CP002048">
    <property type="protein sequence ID" value="ADI02540.1"/>
    <property type="molecule type" value="Genomic_DNA"/>
</dbReference>
<dbReference type="InterPro" id="IPR051257">
    <property type="entry name" value="Diverse_CBS-Domain"/>
</dbReference>
<keyword evidence="5" id="KW-1185">Reference proteome</keyword>
<dbReference type="PANTHER" id="PTHR43080">
    <property type="entry name" value="CBS DOMAIN-CONTAINING PROTEIN CBSX3, MITOCHONDRIAL"/>
    <property type="match status" value="1"/>
</dbReference>
<protein>
    <submittedName>
        <fullName evidence="4">CBS domain containing membrane protein</fullName>
    </submittedName>
</protein>
<reference evidence="5" key="1">
    <citation type="journal article" date="2010" name="Stand. Genomic Sci.">
        <title>Complete genome sequence of Syntrophothermus lipocalidus type strain (TGB-C1T).</title>
        <authorList>
            <consortium name="US DOE Joint Genome Institute (JGI-PGF)"/>
            <person name="Djao O."/>
            <person name="Zhang X."/>
            <person name="Lucas S."/>
            <person name="Lapidus A."/>
            <person name="Glavina Del Rio T."/>
            <person name="Nolan M."/>
            <person name="Tice H."/>
            <person name="Cheng J."/>
            <person name="Han C."/>
            <person name="Tapia R."/>
            <person name="Goodwin L."/>
            <person name="Pitluck S."/>
            <person name="Liolios K."/>
            <person name="Ivanova N."/>
            <person name="Mavromatis K."/>
            <person name="Mikhailova N."/>
            <person name="Ovchinnikova G."/>
            <person name="Pati A."/>
            <person name="Brambilla E."/>
            <person name="Chen A."/>
            <person name="Palaniappan K."/>
            <person name="Land M."/>
            <person name="Hauser L."/>
            <person name="Chang Y."/>
            <person name="Jeffries C."/>
            <person name="Rohde M."/>
            <person name="Sikorski J."/>
            <person name="Spring S."/>
            <person name="Goker M."/>
            <person name="Detter J."/>
            <person name="Woyke T."/>
            <person name="Bristow J."/>
            <person name="Eisen J."/>
            <person name="Markowitz V."/>
            <person name="Hugenholtz P."/>
            <person name="Kyrpides N."/>
            <person name="Klenk H."/>
        </authorList>
    </citation>
    <scope>NUCLEOTIDE SEQUENCE [LARGE SCALE GENOMIC DNA]</scope>
    <source>
        <strain evidence="5">DSM 12680 / TGB-C1</strain>
    </source>
</reference>
<evidence type="ECO:0000256" key="2">
    <source>
        <dbReference type="PROSITE-ProRule" id="PRU00703"/>
    </source>
</evidence>
<organism evidence="4 5">
    <name type="scientific">Syntrophothermus lipocalidus (strain DSM 12680 / TGB-C1)</name>
    <dbReference type="NCBI Taxonomy" id="643648"/>
    <lineage>
        <taxon>Bacteria</taxon>
        <taxon>Bacillati</taxon>
        <taxon>Bacillota</taxon>
        <taxon>Clostridia</taxon>
        <taxon>Eubacteriales</taxon>
        <taxon>Syntrophomonadaceae</taxon>
        <taxon>Syntrophothermus</taxon>
    </lineage>
</organism>
<sequence>MKAKDIMTKEVITVRPEQSVEEVAKILADNRISGVPVVDDAGKLVGVVTESDLMIKARDLELPFYITLFDSIIFLQSPRRFNEELKRFTASKVKDIMTTQVAAVDEDTPLFDIARLMTAKSINRVPVVRDGKVVGIVTRNDVVRALARS</sequence>
<dbReference type="CDD" id="cd04586">
    <property type="entry name" value="CBS_pair_BON_assoc"/>
    <property type="match status" value="1"/>
</dbReference>
<dbReference type="STRING" id="643648.Slip_1785"/>
<dbReference type="eggNOG" id="COG3448">
    <property type="taxonomic scope" value="Bacteria"/>
</dbReference>
<evidence type="ECO:0000256" key="1">
    <source>
        <dbReference type="ARBA" id="ARBA00023122"/>
    </source>
</evidence>
<proteinExistence type="predicted"/>
<dbReference type="SUPFAM" id="SSF54631">
    <property type="entry name" value="CBS-domain pair"/>
    <property type="match status" value="1"/>
</dbReference>
<evidence type="ECO:0000313" key="5">
    <source>
        <dbReference type="Proteomes" id="UP000000378"/>
    </source>
</evidence>
<gene>
    <name evidence="4" type="ordered locus">Slip_1785</name>
</gene>
<evidence type="ECO:0000259" key="3">
    <source>
        <dbReference type="PROSITE" id="PS51371"/>
    </source>
</evidence>
<reference evidence="4 5" key="2">
    <citation type="journal article" date="2010" name="Stand. Genomic Sci.">
        <title>Complete genome sequence of Syntrophothermus lipocalidus type strain (TGB-C1).</title>
        <authorList>
            <person name="Djao O.D."/>
            <person name="Zhang X."/>
            <person name="Lucas S."/>
            <person name="Lapidus A."/>
            <person name="Del Rio T.G."/>
            <person name="Nolan M."/>
            <person name="Tice H."/>
            <person name="Cheng J.F."/>
            <person name="Han C."/>
            <person name="Tapia R."/>
            <person name="Goodwin L."/>
            <person name="Pitluck S."/>
            <person name="Liolios K."/>
            <person name="Ivanova N."/>
            <person name="Mavromatis K."/>
            <person name="Mikhailova N."/>
            <person name="Ovchinnikova G."/>
            <person name="Pati A."/>
            <person name="Brambilla E."/>
            <person name="Chen A."/>
            <person name="Palaniappan K."/>
            <person name="Land M."/>
            <person name="Hauser L."/>
            <person name="Chang Y.J."/>
            <person name="Jeffries C.D."/>
            <person name="Rohde M."/>
            <person name="Sikorski J."/>
            <person name="Spring S."/>
            <person name="Goker M."/>
            <person name="Detter J.C."/>
            <person name="Woyke T."/>
            <person name="Bristow J."/>
            <person name="Eisen J.A."/>
            <person name="Markowitz V."/>
            <person name="Hugenholtz P."/>
            <person name="Kyrpides N.C."/>
            <person name="Klenk H.P."/>
        </authorList>
    </citation>
    <scope>NUCLEOTIDE SEQUENCE [LARGE SCALE GENOMIC DNA]</scope>
    <source>
        <strain evidence="5">DSM 12680 / TGB-C1</strain>
    </source>
</reference>
<feature type="domain" description="CBS" evidence="3">
    <location>
        <begin position="97"/>
        <end position="149"/>
    </location>
</feature>
<dbReference type="Gene3D" id="3.10.580.10">
    <property type="entry name" value="CBS-domain"/>
    <property type="match status" value="1"/>
</dbReference>
<dbReference type="Proteomes" id="UP000000378">
    <property type="component" value="Chromosome"/>
</dbReference>
<name>D7CPA5_SYNLT</name>
<dbReference type="RefSeq" id="WP_013175942.1">
    <property type="nucleotide sequence ID" value="NC_014220.1"/>
</dbReference>
<dbReference type="PROSITE" id="PS51371">
    <property type="entry name" value="CBS"/>
    <property type="match status" value="2"/>
</dbReference>
<keyword evidence="1 2" id="KW-0129">CBS domain</keyword>
<dbReference type="Pfam" id="PF00571">
    <property type="entry name" value="CBS"/>
    <property type="match status" value="2"/>
</dbReference>
<dbReference type="PANTHER" id="PTHR43080:SF2">
    <property type="entry name" value="CBS DOMAIN-CONTAINING PROTEIN"/>
    <property type="match status" value="1"/>
</dbReference>
<feature type="domain" description="CBS" evidence="3">
    <location>
        <begin position="7"/>
        <end position="64"/>
    </location>
</feature>
<dbReference type="InterPro" id="IPR046342">
    <property type="entry name" value="CBS_dom_sf"/>
</dbReference>
<evidence type="ECO:0000313" key="4">
    <source>
        <dbReference type="EMBL" id="ADI02540.1"/>
    </source>
</evidence>
<dbReference type="OrthoDB" id="9790355at2"/>
<dbReference type="HOGENOM" id="CLU_040681_9_0_9"/>